<gene>
    <name evidence="1" type="ORF">DIR46_17735</name>
</gene>
<sequence>MHTDGAALFLFAHQDDEFGVLQHIADYRRDGVPVACAYLTDGQARRARAARRNAESRAVLGRLGVAPRAIVFAGEALGIADASLPLQLAAAHAWIARWLDAHGPVAALHIPAWEGGHQDHDALHAVAVALAQQRGLLERTWQFSLYRAAGLSVPLARVLAPLAANGRVLARHIPWHDRMRNLHCCLSYPSQATTWLLLFPPVLWHYLVYGVEALQPVAPARTLERPHEGLLYYEKRRFFTWPKMQLALDAWRAGCSSDQLPGS</sequence>
<dbReference type="Pfam" id="PF02585">
    <property type="entry name" value="PIG-L"/>
    <property type="match status" value="1"/>
</dbReference>
<dbReference type="Gene3D" id="3.40.50.10320">
    <property type="entry name" value="LmbE-like"/>
    <property type="match status" value="1"/>
</dbReference>
<dbReference type="InterPro" id="IPR003737">
    <property type="entry name" value="GlcNAc_PI_deacetylase-related"/>
</dbReference>
<evidence type="ECO:0000313" key="1">
    <source>
        <dbReference type="EMBL" id="AWL06092.1"/>
    </source>
</evidence>
<name>A0A2S2DL40_9BURK</name>
<dbReference type="Proteomes" id="UP000245820">
    <property type="component" value="Chromosome"/>
</dbReference>
<dbReference type="AlphaFoldDB" id="A0A2S2DL40"/>
<accession>A0A2S2DL40</accession>
<organism evidence="1 2">
    <name type="scientific">Massilia oculi</name>
    <dbReference type="NCBI Taxonomy" id="945844"/>
    <lineage>
        <taxon>Bacteria</taxon>
        <taxon>Pseudomonadati</taxon>
        <taxon>Pseudomonadota</taxon>
        <taxon>Betaproteobacteria</taxon>
        <taxon>Burkholderiales</taxon>
        <taxon>Oxalobacteraceae</taxon>
        <taxon>Telluria group</taxon>
        <taxon>Massilia</taxon>
    </lineage>
</organism>
<dbReference type="KEGG" id="mtim:DIR46_17735"/>
<dbReference type="OrthoDB" id="9131871at2"/>
<proteinExistence type="predicted"/>
<dbReference type="EMBL" id="CP029343">
    <property type="protein sequence ID" value="AWL06092.1"/>
    <property type="molecule type" value="Genomic_DNA"/>
</dbReference>
<dbReference type="InterPro" id="IPR024078">
    <property type="entry name" value="LmbE-like_dom_sf"/>
</dbReference>
<dbReference type="SUPFAM" id="SSF102588">
    <property type="entry name" value="LmbE-like"/>
    <property type="match status" value="1"/>
</dbReference>
<evidence type="ECO:0000313" key="2">
    <source>
        <dbReference type="Proteomes" id="UP000245820"/>
    </source>
</evidence>
<keyword evidence="2" id="KW-1185">Reference proteome</keyword>
<dbReference type="RefSeq" id="WP_109346417.1">
    <property type="nucleotide sequence ID" value="NZ_CP029343.1"/>
</dbReference>
<reference evidence="1 2" key="1">
    <citation type="submission" date="2018-05" db="EMBL/GenBank/DDBJ databases">
        <title>Complete genome sequence of Massilia oculi sp. nov. CCUG 43427T (=DSM 26321T), the type strain of M. oculi, and comparison with genome sequences of other Massilia strains.</title>
        <authorList>
            <person name="Zhu B."/>
        </authorList>
    </citation>
    <scope>NUCLEOTIDE SEQUENCE [LARGE SCALE GENOMIC DNA]</scope>
    <source>
        <strain evidence="1 2">CCUG 43427</strain>
    </source>
</reference>
<protein>
    <submittedName>
        <fullName evidence="1">PIG-L family deacetylase</fullName>
    </submittedName>
</protein>